<protein>
    <submittedName>
        <fullName evidence="1">Uncharacterized protein</fullName>
    </submittedName>
</protein>
<evidence type="ECO:0000313" key="1">
    <source>
        <dbReference type="EMBL" id="ETI53081.1"/>
    </source>
</evidence>
<dbReference type="AlphaFoldDB" id="V9FPT7"/>
<dbReference type="Proteomes" id="UP000018721">
    <property type="component" value="Unassembled WGS sequence"/>
</dbReference>
<reference evidence="1 2" key="1">
    <citation type="submission" date="2013-11" db="EMBL/GenBank/DDBJ databases">
        <title>The Genome Sequence of Phytophthora parasitica P1569.</title>
        <authorList>
            <consortium name="The Broad Institute Genomics Platform"/>
            <person name="Russ C."/>
            <person name="Tyler B."/>
            <person name="Panabieres F."/>
            <person name="Shan W."/>
            <person name="Tripathy S."/>
            <person name="Grunwald N."/>
            <person name="Machado M."/>
            <person name="Johnson C.S."/>
            <person name="Arredondo F."/>
            <person name="Hong C."/>
            <person name="Coffey M."/>
            <person name="Young S.K."/>
            <person name="Zeng Q."/>
            <person name="Gargeya S."/>
            <person name="Fitzgerald M."/>
            <person name="Abouelleil A."/>
            <person name="Alvarado L."/>
            <person name="Chapman S.B."/>
            <person name="Gainer-Dewar J."/>
            <person name="Goldberg J."/>
            <person name="Griggs A."/>
            <person name="Gujja S."/>
            <person name="Hansen M."/>
            <person name="Howarth C."/>
            <person name="Imamovic A."/>
            <person name="Ireland A."/>
            <person name="Larimer J."/>
            <person name="McCowan C."/>
            <person name="Murphy C."/>
            <person name="Pearson M."/>
            <person name="Poon T.W."/>
            <person name="Priest M."/>
            <person name="Roberts A."/>
            <person name="Saif S."/>
            <person name="Shea T."/>
            <person name="Sykes S."/>
            <person name="Wortman J."/>
            <person name="Nusbaum C."/>
            <person name="Birren B."/>
        </authorList>
    </citation>
    <scope>NUCLEOTIDE SEQUENCE [LARGE SCALE GENOMIC DNA]</scope>
    <source>
        <strain evidence="1 2">P1569</strain>
    </source>
</reference>
<sequence>MKRAAIDKTKKHLLLVDGWTAADPFTNLTIKFHRWLKRDLVKQWLAFVRSVASRGKAQEGTDIRMRAMEFEVALLDAPGSVYGPRSPEEMVESKYRYAGASCRYVFDFTTTDVENRLCRAVDSESDVMLRLFLLTGTVHRLVSSTLRDV</sequence>
<proteinExistence type="predicted"/>
<comment type="caution">
    <text evidence="1">The sequence shown here is derived from an EMBL/GenBank/DDBJ whole genome shotgun (WGS) entry which is preliminary data.</text>
</comment>
<dbReference type="HOGENOM" id="CLU_1753322_0_0_1"/>
<keyword evidence="2" id="KW-1185">Reference proteome</keyword>
<dbReference type="OrthoDB" id="77741at2759"/>
<gene>
    <name evidence="1" type="ORF">F443_03923</name>
</gene>
<name>V9FPT7_PHYNI</name>
<dbReference type="eggNOG" id="ENOG502SI4E">
    <property type="taxonomic scope" value="Eukaryota"/>
</dbReference>
<evidence type="ECO:0000313" key="2">
    <source>
        <dbReference type="Proteomes" id="UP000018721"/>
    </source>
</evidence>
<organism evidence="1 2">
    <name type="scientific">Phytophthora nicotianae P1569</name>
    <dbReference type="NCBI Taxonomy" id="1317065"/>
    <lineage>
        <taxon>Eukaryota</taxon>
        <taxon>Sar</taxon>
        <taxon>Stramenopiles</taxon>
        <taxon>Oomycota</taxon>
        <taxon>Peronosporomycetes</taxon>
        <taxon>Peronosporales</taxon>
        <taxon>Peronosporaceae</taxon>
        <taxon>Phytophthora</taxon>
    </lineage>
</organism>
<dbReference type="EMBL" id="ANIZ01000730">
    <property type="protein sequence ID" value="ETI53081.1"/>
    <property type="molecule type" value="Genomic_DNA"/>
</dbReference>
<accession>V9FPT7</accession>